<dbReference type="EMBL" id="FR799587">
    <property type="protein sequence ID" value="CBZ30713.1"/>
    <property type="molecule type" value="Genomic_DNA"/>
</dbReference>
<gene>
    <name evidence="1" type="ORF">LMXM_34_1640</name>
</gene>
<organism evidence="1 2">
    <name type="scientific">Leishmania mexicana (strain MHOM/GT/2001/U1103)</name>
    <dbReference type="NCBI Taxonomy" id="929439"/>
    <lineage>
        <taxon>Eukaryota</taxon>
        <taxon>Discoba</taxon>
        <taxon>Euglenozoa</taxon>
        <taxon>Kinetoplastea</taxon>
        <taxon>Metakinetoplastina</taxon>
        <taxon>Trypanosomatida</taxon>
        <taxon>Trypanosomatidae</taxon>
        <taxon>Leishmaniinae</taxon>
        <taxon>Leishmania</taxon>
    </lineage>
</organism>
<dbReference type="OMA" id="EALWQLK"/>
<dbReference type="RefSeq" id="XP_003879159.1">
    <property type="nucleotide sequence ID" value="XM_003879110.1"/>
</dbReference>
<accession>E9B642</accession>
<dbReference type="OrthoDB" id="261804at2759"/>
<evidence type="ECO:0000313" key="1">
    <source>
        <dbReference type="EMBL" id="CBZ30713.1"/>
    </source>
</evidence>
<protein>
    <submittedName>
        <fullName evidence="1">Uncharacterized protein</fullName>
    </submittedName>
</protein>
<keyword evidence="2" id="KW-1185">Reference proteome</keyword>
<name>E9B642_LEIMU</name>
<evidence type="ECO:0000313" key="2">
    <source>
        <dbReference type="Proteomes" id="UP000007259"/>
    </source>
</evidence>
<dbReference type="Proteomes" id="UP000007259">
    <property type="component" value="Chromosome 34"/>
</dbReference>
<dbReference type="AlphaFoldDB" id="E9B642"/>
<reference evidence="1 2" key="1">
    <citation type="journal article" date="2011" name="Genome Res.">
        <title>Chromosome and gene copy number variation allow major structural change between species and strains of Leishmania.</title>
        <authorList>
            <person name="Rogers M.B."/>
            <person name="Hilley J.D."/>
            <person name="Dickens N.J."/>
            <person name="Wilkes J."/>
            <person name="Bates P.A."/>
            <person name="Depledge D.P."/>
            <person name="Harris D."/>
            <person name="Her Y."/>
            <person name="Herzyk P."/>
            <person name="Imamura H."/>
            <person name="Otto T.D."/>
            <person name="Sanders M."/>
            <person name="Seeger K."/>
            <person name="Dujardin J.C."/>
            <person name="Berriman M."/>
            <person name="Smith D.F."/>
            <person name="Hertz-Fowler C."/>
            <person name="Mottram J.C."/>
        </authorList>
    </citation>
    <scope>NUCLEOTIDE SEQUENCE [LARGE SCALE GENOMIC DNA]</scope>
    <source>
        <strain evidence="1 2">MHOM/GT/2001/U1103</strain>
    </source>
</reference>
<dbReference type="PhylomeDB" id="E9B642"/>
<proteinExistence type="predicted"/>
<dbReference type="GeneID" id="13450876"/>
<dbReference type="VEuPathDB" id="TriTrypDB:LmxM.34.1640"/>
<sequence>MRSRIVRDPGVPPTLVARPEDVFEDNGSESSSTWAHALNGVAVGERYDTSKSNAVATLPVKWDRDEALWQLKVALGVSPVLRESDVSHLASPALHTHNSAQLPVELNAGDEAAATVAQKRAPASDKQLPSAQEGGFGKGNRLDHFIPPVYRFTSASSAFSSPLSQAYLESALARIQDECDALMQRSGVGAATSGAEGHQAITDVSDDELQAAQLMHLLADSSTLTQLQRRADAAILEKECVFRIRDLLTAELQRRHVPLEAAQDDFHPFFEQVDRTKMALEDYYHVQSAMHTMAPMMEAAVAVAECLRDADATTSVQGMQRINAMDEAMNSLLVQVQEDTVMLQKNLEALQCRFEAL</sequence>
<dbReference type="KEGG" id="lmi:LMXM_34_1640"/>